<evidence type="ECO:0000259" key="8">
    <source>
        <dbReference type="Pfam" id="PF01979"/>
    </source>
</evidence>
<evidence type="ECO:0000256" key="6">
    <source>
        <dbReference type="PIRSR" id="PIRSR038994-1"/>
    </source>
</evidence>
<protein>
    <submittedName>
        <fullName evidence="9">N-acetylglucosamine-6-phosphate deacetylase</fullName>
        <ecNumber evidence="9">3.5.1.25</ecNumber>
    </submittedName>
</protein>
<name>A0A1U7CSE0_9BACT</name>
<dbReference type="KEGG" id="pbor:BSF38_03394"/>
<dbReference type="SUPFAM" id="SSF51556">
    <property type="entry name" value="Metallo-dependent hydrolases"/>
    <property type="match status" value="1"/>
</dbReference>
<dbReference type="GO" id="GO:0006046">
    <property type="term" value="P:N-acetylglucosamine catabolic process"/>
    <property type="evidence" value="ECO:0007669"/>
    <property type="project" value="TreeGrafter"/>
</dbReference>
<reference evidence="10" key="1">
    <citation type="submission" date="2016-12" db="EMBL/GenBank/DDBJ databases">
        <title>Comparative genomics of four Isosphaeraceae planctomycetes: a common pool of plasmids and glycoside hydrolase genes.</title>
        <authorList>
            <person name="Ivanova A."/>
        </authorList>
    </citation>
    <scope>NUCLEOTIDE SEQUENCE [LARGE SCALE GENOMIC DNA]</scope>
    <source>
        <strain evidence="10">PX4</strain>
    </source>
</reference>
<dbReference type="Proteomes" id="UP000186309">
    <property type="component" value="Chromosome"/>
</dbReference>
<dbReference type="RefSeq" id="WP_076347540.1">
    <property type="nucleotide sequence ID" value="NZ_CP019082.1"/>
</dbReference>
<evidence type="ECO:0000313" key="9">
    <source>
        <dbReference type="EMBL" id="APW61864.1"/>
    </source>
</evidence>
<proteinExistence type="inferred from homology"/>
<evidence type="ECO:0000256" key="7">
    <source>
        <dbReference type="PIRSR" id="PIRSR038994-3"/>
    </source>
</evidence>
<keyword evidence="4 5" id="KW-0119">Carbohydrate metabolism</keyword>
<evidence type="ECO:0000256" key="4">
    <source>
        <dbReference type="ARBA" id="ARBA00023277"/>
    </source>
</evidence>
<dbReference type="GO" id="GO:0008448">
    <property type="term" value="F:N-acetylglucosamine-6-phosphate deacetylase activity"/>
    <property type="evidence" value="ECO:0007669"/>
    <property type="project" value="UniProtKB-EC"/>
</dbReference>
<dbReference type="Pfam" id="PF01979">
    <property type="entry name" value="Amidohydro_1"/>
    <property type="match status" value="1"/>
</dbReference>
<dbReference type="OrthoDB" id="9776488at2"/>
<dbReference type="PIRSF" id="PIRSF038994">
    <property type="entry name" value="NagA"/>
    <property type="match status" value="1"/>
</dbReference>
<dbReference type="InterPro" id="IPR006680">
    <property type="entry name" value="Amidohydro-rel"/>
</dbReference>
<evidence type="ECO:0000256" key="2">
    <source>
        <dbReference type="ARBA" id="ARBA00022723"/>
    </source>
</evidence>
<evidence type="ECO:0000313" key="10">
    <source>
        <dbReference type="Proteomes" id="UP000186309"/>
    </source>
</evidence>
<comment type="similarity">
    <text evidence="1 5">Belongs to the metallo-dependent hydrolases superfamily. NagA family.</text>
</comment>
<dbReference type="EMBL" id="CP019082">
    <property type="protein sequence ID" value="APW61864.1"/>
    <property type="molecule type" value="Genomic_DNA"/>
</dbReference>
<evidence type="ECO:0000256" key="3">
    <source>
        <dbReference type="ARBA" id="ARBA00022801"/>
    </source>
</evidence>
<dbReference type="STRING" id="1387353.BSF38_03394"/>
<comment type="cofactor">
    <cofactor evidence="7">
        <name>a divalent metal cation</name>
        <dbReference type="ChEBI" id="CHEBI:60240"/>
    </cofactor>
    <text evidence="7">Binds 1 divalent metal cation per subunit.</text>
</comment>
<dbReference type="CDD" id="cd00854">
    <property type="entry name" value="NagA"/>
    <property type="match status" value="1"/>
</dbReference>
<dbReference type="PANTHER" id="PTHR11113">
    <property type="entry name" value="N-ACETYLGLUCOSAMINE-6-PHOSPHATE DEACETYLASE"/>
    <property type="match status" value="1"/>
</dbReference>
<accession>A0A1U7CSE0</accession>
<evidence type="ECO:0000256" key="1">
    <source>
        <dbReference type="ARBA" id="ARBA00010716"/>
    </source>
</evidence>
<dbReference type="EC" id="3.5.1.25" evidence="9"/>
<dbReference type="GO" id="GO:0046872">
    <property type="term" value="F:metal ion binding"/>
    <property type="evidence" value="ECO:0007669"/>
    <property type="project" value="UniProtKB-KW"/>
</dbReference>
<dbReference type="Gene3D" id="3.20.20.140">
    <property type="entry name" value="Metal-dependent hydrolases"/>
    <property type="match status" value="1"/>
</dbReference>
<feature type="active site" description="Proton donor/acceptor" evidence="6">
    <location>
        <position position="284"/>
    </location>
</feature>
<dbReference type="InterPro" id="IPR032466">
    <property type="entry name" value="Metal_Hydrolase"/>
</dbReference>
<dbReference type="InterPro" id="IPR011059">
    <property type="entry name" value="Metal-dep_hydrolase_composite"/>
</dbReference>
<dbReference type="Gene3D" id="2.30.40.10">
    <property type="entry name" value="Urease, subunit C, domain 1"/>
    <property type="match status" value="1"/>
</dbReference>
<sequence length="399" mass="43292">MTPDLFLRGRIVFPDRIERGALVVRDGWIVDVREEGATAPAGAVVVDAGDGLIAPGFIDLHVHGGAGGDFMDGTVDAFQKALRCHARHGTTRLAATTTVARHEPIIETLKLTRRFRLSPEPNGSRVLGAHFYGPYFRYEARGAHPGGPVRPPVEAEFAQYLDFADDLVTATIAPEIEGAKEFALACRAKGVRTNVGHSWATFDQMTEAVEWGVRHVDHLFCAMSDKARLRQSQSYPMRGGVLEATLYYDELTTEVIADGMHLDAGLLLLAWKLKGPDRLALVTDSSRALDMPDGVYLIGPLDGGEPLLKRGGAGLTPDGAGLASSVMGMDHMVRTFANLTGRPLWETIRMASLTPARIAGRDHDLGSLEQGKRADVLVLNRDLAVQRVFIDGIEIQPSE</sequence>
<organism evidence="9 10">
    <name type="scientific">Paludisphaera borealis</name>
    <dbReference type="NCBI Taxonomy" id="1387353"/>
    <lineage>
        <taxon>Bacteria</taxon>
        <taxon>Pseudomonadati</taxon>
        <taxon>Planctomycetota</taxon>
        <taxon>Planctomycetia</taxon>
        <taxon>Isosphaerales</taxon>
        <taxon>Isosphaeraceae</taxon>
        <taxon>Paludisphaera</taxon>
    </lineage>
</organism>
<feature type="binding site" evidence="7">
    <location>
        <position position="197"/>
    </location>
    <ligand>
        <name>Zn(2+)</name>
        <dbReference type="ChEBI" id="CHEBI:29105"/>
    </ligand>
</feature>
<feature type="binding site" evidence="7">
    <location>
        <position position="218"/>
    </location>
    <ligand>
        <name>Zn(2+)</name>
        <dbReference type="ChEBI" id="CHEBI:29105"/>
    </ligand>
</feature>
<keyword evidence="3 5" id="KW-0378">Hydrolase</keyword>
<dbReference type="InterPro" id="IPR003764">
    <property type="entry name" value="GlcNAc_6-P_deAcase"/>
</dbReference>
<gene>
    <name evidence="9" type="primary">nagA_3</name>
    <name evidence="9" type="ORF">BSF38_03394</name>
</gene>
<keyword evidence="10" id="KW-1185">Reference proteome</keyword>
<dbReference type="SUPFAM" id="SSF51338">
    <property type="entry name" value="Composite domain of metallo-dependent hydrolases"/>
    <property type="match status" value="1"/>
</dbReference>
<feature type="domain" description="Amidohydrolase-related" evidence="8">
    <location>
        <begin position="53"/>
        <end position="392"/>
    </location>
</feature>
<dbReference type="AlphaFoldDB" id="A0A1U7CSE0"/>
<evidence type="ECO:0000256" key="5">
    <source>
        <dbReference type="PIRNR" id="PIRNR038994"/>
    </source>
</evidence>
<dbReference type="PANTHER" id="PTHR11113:SF14">
    <property type="entry name" value="N-ACETYLGLUCOSAMINE-6-PHOSPHATE DEACETYLASE"/>
    <property type="match status" value="1"/>
</dbReference>
<keyword evidence="2 7" id="KW-0479">Metal-binding</keyword>